<gene>
    <name evidence="2" type="ORF">BS50DRAFT_55894</name>
</gene>
<dbReference type="AlphaFoldDB" id="A0A2T2NIW3"/>
<feature type="region of interest" description="Disordered" evidence="1">
    <location>
        <begin position="222"/>
        <end position="339"/>
    </location>
</feature>
<feature type="compositionally biased region" description="Low complexity" evidence="1">
    <location>
        <begin position="267"/>
        <end position="283"/>
    </location>
</feature>
<feature type="region of interest" description="Disordered" evidence="1">
    <location>
        <begin position="89"/>
        <end position="157"/>
    </location>
</feature>
<feature type="compositionally biased region" description="Low complexity" evidence="1">
    <location>
        <begin position="305"/>
        <end position="326"/>
    </location>
</feature>
<organism evidence="2 3">
    <name type="scientific">Corynespora cassiicola Philippines</name>
    <dbReference type="NCBI Taxonomy" id="1448308"/>
    <lineage>
        <taxon>Eukaryota</taxon>
        <taxon>Fungi</taxon>
        <taxon>Dikarya</taxon>
        <taxon>Ascomycota</taxon>
        <taxon>Pezizomycotina</taxon>
        <taxon>Dothideomycetes</taxon>
        <taxon>Pleosporomycetidae</taxon>
        <taxon>Pleosporales</taxon>
        <taxon>Corynesporascaceae</taxon>
        <taxon>Corynespora</taxon>
    </lineage>
</organism>
<dbReference type="Proteomes" id="UP000240883">
    <property type="component" value="Unassembled WGS sequence"/>
</dbReference>
<keyword evidence="3" id="KW-1185">Reference proteome</keyword>
<evidence type="ECO:0000313" key="2">
    <source>
        <dbReference type="EMBL" id="PSN65340.1"/>
    </source>
</evidence>
<sequence>MDLHAGKSGVWRGTGEFQDMVAFLCVGSLWVWAKFLRAACYGVPQNESFGNLFSAVRPSKCVPGASQVRPQGLGLSVVAWARGLAPSGGPRIEARRPEAAPMAGPRFRRTSNGPAGQVGRHVGSRVAQDRATEQVGKAPRGRATCCQDDNSVERRPDGLGWHEAQTKLNRNRRGRAWRRAEKRGEAAHGVEVVSVCVCVECGGRMVEGRVGTKCRGELMNRARGPARPKHSTLWPCRSTRRSTGRRGQEGAVWSIYLAPPPGKDFSASRGSRASRPSSSLDAARPGRSPMLWRLDGAKCDDRRPSSSSSSSTPSSTPTSMAPSASPIRPIYRPIYHHPP</sequence>
<dbReference type="EMBL" id="KZ678137">
    <property type="protein sequence ID" value="PSN65340.1"/>
    <property type="molecule type" value="Genomic_DNA"/>
</dbReference>
<reference evidence="2 3" key="1">
    <citation type="journal article" date="2018" name="Front. Microbiol.">
        <title>Genome-Wide Analysis of Corynespora cassiicola Leaf Fall Disease Putative Effectors.</title>
        <authorList>
            <person name="Lopez D."/>
            <person name="Ribeiro S."/>
            <person name="Label P."/>
            <person name="Fumanal B."/>
            <person name="Venisse J.S."/>
            <person name="Kohler A."/>
            <person name="de Oliveira R.R."/>
            <person name="Labutti K."/>
            <person name="Lipzen A."/>
            <person name="Lail K."/>
            <person name="Bauer D."/>
            <person name="Ohm R.A."/>
            <person name="Barry K.W."/>
            <person name="Spatafora J."/>
            <person name="Grigoriev I.V."/>
            <person name="Martin F.M."/>
            <person name="Pujade-Renaud V."/>
        </authorList>
    </citation>
    <scope>NUCLEOTIDE SEQUENCE [LARGE SCALE GENOMIC DNA]</scope>
    <source>
        <strain evidence="2 3">Philippines</strain>
    </source>
</reference>
<accession>A0A2T2NIW3</accession>
<protein>
    <submittedName>
        <fullName evidence="2">Uncharacterized protein</fullName>
    </submittedName>
</protein>
<evidence type="ECO:0000313" key="3">
    <source>
        <dbReference type="Proteomes" id="UP000240883"/>
    </source>
</evidence>
<proteinExistence type="predicted"/>
<feature type="compositionally biased region" description="Basic and acidic residues" evidence="1">
    <location>
        <begin position="295"/>
        <end position="304"/>
    </location>
</feature>
<name>A0A2T2NIW3_CORCC</name>
<evidence type="ECO:0000256" key="1">
    <source>
        <dbReference type="SAM" id="MobiDB-lite"/>
    </source>
</evidence>